<dbReference type="PANTHER" id="PTHR12955:SF1">
    <property type="entry name" value="INTEGRATOR COMPLEX SUBUNIT 13"/>
    <property type="match status" value="1"/>
</dbReference>
<dbReference type="Pfam" id="PF10221">
    <property type="entry name" value="Mat89Bb"/>
    <property type="match status" value="1"/>
</dbReference>
<comment type="similarity">
    <text evidence="8">Belongs to the Integrator subunit 13 family.</text>
</comment>
<evidence type="ECO:0000313" key="12">
    <source>
        <dbReference type="Proteomes" id="UP000014760"/>
    </source>
</evidence>
<protein>
    <recommendedName>
        <fullName evidence="13">Protein asunder</fullName>
    </recommendedName>
</protein>
<dbReference type="InterPro" id="IPR019355">
    <property type="entry name" value="Cell_cycle_regulator_Mat89Bb"/>
</dbReference>
<dbReference type="GO" id="GO:0051642">
    <property type="term" value="P:centrosome localization"/>
    <property type="evidence" value="ECO:0007669"/>
    <property type="project" value="TreeGrafter"/>
</dbReference>
<dbReference type="FunCoup" id="R7U2V4">
    <property type="interactions" value="1884"/>
</dbReference>
<dbReference type="EMBL" id="AMQN01009595">
    <property type="status" value="NOT_ANNOTATED_CDS"/>
    <property type="molecule type" value="Genomic_DNA"/>
</dbReference>
<evidence type="ECO:0000256" key="4">
    <source>
        <dbReference type="ARBA" id="ARBA00022618"/>
    </source>
</evidence>
<evidence type="ECO:0000313" key="11">
    <source>
        <dbReference type="EnsemblMetazoa" id="CapteP125637"/>
    </source>
</evidence>
<evidence type="ECO:0000256" key="5">
    <source>
        <dbReference type="ARBA" id="ARBA00022776"/>
    </source>
</evidence>
<name>R7U2V4_CAPTE</name>
<gene>
    <name evidence="10" type="ORF">CAPTEDRAFT_125637</name>
</gene>
<keyword evidence="7" id="KW-0131">Cell cycle</keyword>
<evidence type="ECO:0000256" key="8">
    <source>
        <dbReference type="ARBA" id="ARBA00061603"/>
    </source>
</evidence>
<accession>R7U2V4</accession>
<feature type="compositionally biased region" description="Basic and acidic residues" evidence="9">
    <location>
        <begin position="562"/>
        <end position="574"/>
    </location>
</feature>
<comment type="subcellular location">
    <subcellularLocation>
        <location evidence="2">Cytoplasm</location>
    </subcellularLocation>
    <subcellularLocation>
        <location evidence="1">Nucleus</location>
    </subcellularLocation>
</comment>
<evidence type="ECO:0000256" key="1">
    <source>
        <dbReference type="ARBA" id="ARBA00004123"/>
    </source>
</evidence>
<dbReference type="EMBL" id="KB305767">
    <property type="protein sequence ID" value="ELU00680.1"/>
    <property type="molecule type" value="Genomic_DNA"/>
</dbReference>
<reference evidence="12" key="1">
    <citation type="submission" date="2012-12" db="EMBL/GenBank/DDBJ databases">
        <authorList>
            <person name="Hellsten U."/>
            <person name="Grimwood J."/>
            <person name="Chapman J.A."/>
            <person name="Shapiro H."/>
            <person name="Aerts A."/>
            <person name="Otillar R.P."/>
            <person name="Terry A.Y."/>
            <person name="Boore J.L."/>
            <person name="Simakov O."/>
            <person name="Marletaz F."/>
            <person name="Cho S.-J."/>
            <person name="Edsinger-Gonzales E."/>
            <person name="Havlak P."/>
            <person name="Kuo D.-H."/>
            <person name="Larsson T."/>
            <person name="Lv J."/>
            <person name="Arendt D."/>
            <person name="Savage R."/>
            <person name="Osoegawa K."/>
            <person name="de Jong P."/>
            <person name="Lindberg D.R."/>
            <person name="Seaver E.C."/>
            <person name="Weisblat D.A."/>
            <person name="Putnam N.H."/>
            <person name="Grigoriev I.V."/>
            <person name="Rokhsar D.S."/>
        </authorList>
    </citation>
    <scope>NUCLEOTIDE SEQUENCE</scope>
    <source>
        <strain evidence="12">I ESC-2004</strain>
    </source>
</reference>
<proteinExistence type="inferred from homology"/>
<dbReference type="OMA" id="NCTAMHR"/>
<feature type="region of interest" description="Disordered" evidence="9">
    <location>
        <begin position="555"/>
        <end position="578"/>
    </location>
</feature>
<keyword evidence="6" id="KW-0539">Nucleus</keyword>
<keyword evidence="4" id="KW-0132">Cell division</keyword>
<organism evidence="10">
    <name type="scientific">Capitella teleta</name>
    <name type="common">Polychaete worm</name>
    <dbReference type="NCBI Taxonomy" id="283909"/>
    <lineage>
        <taxon>Eukaryota</taxon>
        <taxon>Metazoa</taxon>
        <taxon>Spiralia</taxon>
        <taxon>Lophotrochozoa</taxon>
        <taxon>Annelida</taxon>
        <taxon>Polychaeta</taxon>
        <taxon>Sedentaria</taxon>
        <taxon>Scolecida</taxon>
        <taxon>Capitellidae</taxon>
        <taxon>Capitella</taxon>
    </lineage>
</organism>
<evidence type="ECO:0000256" key="2">
    <source>
        <dbReference type="ARBA" id="ARBA00004496"/>
    </source>
</evidence>
<dbReference type="OrthoDB" id="5844105at2759"/>
<dbReference type="STRING" id="283909.R7U2V4"/>
<dbReference type="EMBL" id="AMQN01009596">
    <property type="status" value="NOT_ANNOTATED_CDS"/>
    <property type="molecule type" value="Genomic_DNA"/>
</dbReference>
<evidence type="ECO:0000256" key="7">
    <source>
        <dbReference type="ARBA" id="ARBA00023306"/>
    </source>
</evidence>
<dbReference type="GO" id="GO:0005737">
    <property type="term" value="C:cytoplasm"/>
    <property type="evidence" value="ECO:0007669"/>
    <property type="project" value="UniProtKB-SubCell"/>
</dbReference>
<dbReference type="AlphaFoldDB" id="R7U2V4"/>
<dbReference type="EnsemblMetazoa" id="CapteT125637">
    <property type="protein sequence ID" value="CapteP125637"/>
    <property type="gene ID" value="CapteG125637"/>
</dbReference>
<dbReference type="Proteomes" id="UP000014760">
    <property type="component" value="Unassembled WGS sequence"/>
</dbReference>
<evidence type="ECO:0000256" key="6">
    <source>
        <dbReference type="ARBA" id="ARBA00023242"/>
    </source>
</evidence>
<keyword evidence="3" id="KW-0963">Cytoplasm</keyword>
<dbReference type="HOGENOM" id="CLU_012654_1_0_1"/>
<sequence length="668" mass="74773">MVYPHSHKTVLVLDHTAVFSRPSQQMVDFDAVTKSRGIPLQPVGKSLWTCNVEACMEFSRIIYDIFPTDRLISLIASNVHEAECLTGWKTQEQSLQHQMTALGSLPPPDIKEPADTSIMHGLTKAIKMLCEATPKQEELLKTQPDLKNKGRIICLTSFKSLDRIKVLEDATDLAIRSHNQLASSKPNLLPIEHCDLILLHVDPINQHGNITARSAVKISPQLQSELQPTLSGPHIAHKLVELAIQHFDLASTTITGIPMKEEQNASSSANYDVELLHSMEAHTELFKTGGHLDEIVIPSKEGLRIQTICLKWCTPKSISSELQQCHGAYRITPVDVNSRPSSCLTNFLLNGRAVMLEQQRKSGSKVISHMLSCHGGEIYIHVLGMFRSILEDPPSISEGCGGRVTDYRIKDFGELMKESRLAPAADASHLEELPIERAKGQLERMTRHWPMVIGDTIIFNMLSHLDPLPSLIVNESLSEDDVKDCRRAILYLVDLESRNENLPIPNSGTRGKGPKREEQYRQMWRECEKLVRCHANNSPQHAEVLECLLHCKGSTGPPSPKSEVKTENGSKDEENTYDQSMKTLERQMTEREKKDFNTIKKETDSPPVKKIKSEVIPRASAGSPESVLSIWMNKMAAKCSKRHAEFSGRIDSKGSKAELYKNPKPEPM</sequence>
<keyword evidence="5" id="KW-0498">Mitosis</keyword>
<keyword evidence="12" id="KW-1185">Reference proteome</keyword>
<reference evidence="10 12" key="2">
    <citation type="journal article" date="2013" name="Nature">
        <title>Insights into bilaterian evolution from three spiralian genomes.</title>
        <authorList>
            <person name="Simakov O."/>
            <person name="Marletaz F."/>
            <person name="Cho S.J."/>
            <person name="Edsinger-Gonzales E."/>
            <person name="Havlak P."/>
            <person name="Hellsten U."/>
            <person name="Kuo D.H."/>
            <person name="Larsson T."/>
            <person name="Lv J."/>
            <person name="Arendt D."/>
            <person name="Savage R."/>
            <person name="Osoegawa K."/>
            <person name="de Jong P."/>
            <person name="Grimwood J."/>
            <person name="Chapman J.A."/>
            <person name="Shapiro H."/>
            <person name="Aerts A."/>
            <person name="Otillar R.P."/>
            <person name="Terry A.Y."/>
            <person name="Boore J.L."/>
            <person name="Grigoriev I.V."/>
            <person name="Lindberg D.R."/>
            <person name="Seaver E.C."/>
            <person name="Weisblat D.A."/>
            <person name="Putnam N.H."/>
            <person name="Rokhsar D.S."/>
        </authorList>
    </citation>
    <scope>NUCLEOTIDE SEQUENCE</scope>
    <source>
        <strain evidence="10 12">I ESC-2004</strain>
    </source>
</reference>
<dbReference type="GO" id="GO:0032039">
    <property type="term" value="C:integrator complex"/>
    <property type="evidence" value="ECO:0007669"/>
    <property type="project" value="TreeGrafter"/>
</dbReference>
<reference evidence="11" key="3">
    <citation type="submission" date="2015-06" db="UniProtKB">
        <authorList>
            <consortium name="EnsemblMetazoa"/>
        </authorList>
    </citation>
    <scope>IDENTIFICATION</scope>
</reference>
<feature type="region of interest" description="Disordered" evidence="9">
    <location>
        <begin position="645"/>
        <end position="668"/>
    </location>
</feature>
<evidence type="ECO:0008006" key="13">
    <source>
        <dbReference type="Google" id="ProtNLM"/>
    </source>
</evidence>
<evidence type="ECO:0000256" key="3">
    <source>
        <dbReference type="ARBA" id="ARBA00022490"/>
    </source>
</evidence>
<dbReference type="GO" id="GO:0051301">
    <property type="term" value="P:cell division"/>
    <property type="evidence" value="ECO:0007669"/>
    <property type="project" value="UniProtKB-KW"/>
</dbReference>
<dbReference type="PANTHER" id="PTHR12955">
    <property type="entry name" value="SARCOMA ANTIGEN NY-SAR-95-RELATED"/>
    <property type="match status" value="1"/>
</dbReference>
<dbReference type="GO" id="GO:0007346">
    <property type="term" value="P:regulation of mitotic cell cycle"/>
    <property type="evidence" value="ECO:0007669"/>
    <property type="project" value="TreeGrafter"/>
</dbReference>
<feature type="region of interest" description="Disordered" evidence="9">
    <location>
        <begin position="601"/>
        <end position="624"/>
    </location>
</feature>
<evidence type="ECO:0000313" key="10">
    <source>
        <dbReference type="EMBL" id="ELU00680.1"/>
    </source>
</evidence>
<evidence type="ECO:0000256" key="9">
    <source>
        <dbReference type="SAM" id="MobiDB-lite"/>
    </source>
</evidence>